<dbReference type="RefSeq" id="XP_044359364.1">
    <property type="nucleotide sequence ID" value="XM_044503429.1"/>
</dbReference>
<protein>
    <recommendedName>
        <fullName evidence="6">GRF-type domain-containing protein</fullName>
    </recommendedName>
</protein>
<reference evidence="7" key="2">
    <citation type="submission" date="2018-10" db="UniProtKB">
        <authorList>
            <consortium name="EnsemblPlants"/>
        </authorList>
    </citation>
    <scope>IDENTIFICATION</scope>
</reference>
<evidence type="ECO:0000259" key="6">
    <source>
        <dbReference type="PROSITE" id="PS51999"/>
    </source>
</evidence>
<dbReference type="RefSeq" id="XP_044359363.1">
    <property type="nucleotide sequence ID" value="XM_044503428.1"/>
</dbReference>
<evidence type="ECO:0000256" key="2">
    <source>
        <dbReference type="ARBA" id="ARBA00022771"/>
    </source>
</evidence>
<keyword evidence="1" id="KW-0479">Metal-binding</keyword>
<reference evidence="7" key="1">
    <citation type="submission" date="2018-08" db="EMBL/GenBank/DDBJ databases">
        <authorList>
            <person name="Rossello M."/>
        </authorList>
    </citation>
    <scope>NUCLEOTIDE SEQUENCE [LARGE SCALE GENOMIC DNA]</scope>
    <source>
        <strain evidence="7">cv. Chinese Spring</strain>
    </source>
</reference>
<dbReference type="Gramene" id="TraesCS3D02G454400.1">
    <property type="protein sequence ID" value="TraesCS3D02G454400.1"/>
    <property type="gene ID" value="TraesCS3D02G454400"/>
</dbReference>
<dbReference type="Gramene" id="TraesROB_scaffold_100902_01G000100.1">
    <property type="protein sequence ID" value="TraesROB_scaffold_100902_01G000100.1"/>
    <property type="gene ID" value="TraesROB_scaffold_100902_01G000100"/>
</dbReference>
<dbReference type="Gramene" id="TraesCAD_scaffold_068013_01G000300.1">
    <property type="protein sequence ID" value="TraesCAD_scaffold_068013_01G000300.1"/>
    <property type="gene ID" value="TraesCAD_scaffold_068013_01G000300"/>
</dbReference>
<dbReference type="EnsemblPlants" id="TraesCS3D02G454400.1">
    <property type="protein sequence ID" value="TraesCS3D02G454400.1"/>
    <property type="gene ID" value="TraesCS3D02G454400"/>
</dbReference>
<dbReference type="RefSeq" id="XP_044359366.1">
    <property type="nucleotide sequence ID" value="XM_044503431.1"/>
</dbReference>
<evidence type="ECO:0000256" key="4">
    <source>
        <dbReference type="PROSITE-ProRule" id="PRU01343"/>
    </source>
</evidence>
<proteinExistence type="predicted"/>
<gene>
    <name evidence="7" type="primary">LOC123080500</name>
</gene>
<feature type="transmembrane region" description="Helical" evidence="5">
    <location>
        <begin position="193"/>
        <end position="217"/>
    </location>
</feature>
<keyword evidence="2 4" id="KW-0863">Zinc-finger</keyword>
<sequence>MLTAHLPIALINFPISLQHLFCSPISSSVLVSGDMSASSSSSLLVPADWLLPLMACPLCGHELVTAVARSGNNVGHRFYKCIRYDSRQCRFFEFQRAYCMRMTHEQILAVQHQAGWHPPGFGFAPQQGNGPSQMVPAAIQPQIQAQLQPQMQPQTQPQIQAPMQQLPPAGNNMIADAGRPAAGVGAAYGAQGLAAVVVLMAAVNIMLTVLLLMVVLAK</sequence>
<keyword evidence="3" id="KW-0862">Zinc</keyword>
<dbReference type="PROSITE" id="PS51999">
    <property type="entry name" value="ZF_GRF"/>
    <property type="match status" value="1"/>
</dbReference>
<dbReference type="Gramene" id="TraesCLE_scaffold_080773_01G000300.1">
    <property type="protein sequence ID" value="TraesCLE_scaffold_080773_01G000300.1"/>
    <property type="gene ID" value="TraesCLE_scaffold_080773_01G000300"/>
</dbReference>
<dbReference type="Pfam" id="PF06839">
    <property type="entry name" value="Zn_ribbon_GRF"/>
    <property type="match status" value="1"/>
</dbReference>
<keyword evidence="8" id="KW-1185">Reference proteome</keyword>
<dbReference type="AlphaFoldDB" id="A0A3B6H538"/>
<accession>A0A3B6H538</accession>
<evidence type="ECO:0000313" key="7">
    <source>
        <dbReference type="EnsemblPlants" id="TraesCS3D02G454400.1"/>
    </source>
</evidence>
<dbReference type="GeneID" id="123080500"/>
<evidence type="ECO:0000256" key="1">
    <source>
        <dbReference type="ARBA" id="ARBA00022723"/>
    </source>
</evidence>
<evidence type="ECO:0000256" key="5">
    <source>
        <dbReference type="SAM" id="Phobius"/>
    </source>
</evidence>
<organism evidence="7">
    <name type="scientific">Triticum aestivum</name>
    <name type="common">Wheat</name>
    <dbReference type="NCBI Taxonomy" id="4565"/>
    <lineage>
        <taxon>Eukaryota</taxon>
        <taxon>Viridiplantae</taxon>
        <taxon>Streptophyta</taxon>
        <taxon>Embryophyta</taxon>
        <taxon>Tracheophyta</taxon>
        <taxon>Spermatophyta</taxon>
        <taxon>Magnoliopsida</taxon>
        <taxon>Liliopsida</taxon>
        <taxon>Poales</taxon>
        <taxon>Poaceae</taxon>
        <taxon>BOP clade</taxon>
        <taxon>Pooideae</taxon>
        <taxon>Triticodae</taxon>
        <taxon>Triticeae</taxon>
        <taxon>Triticinae</taxon>
        <taxon>Triticum</taxon>
    </lineage>
</organism>
<dbReference type="InterPro" id="IPR010666">
    <property type="entry name" value="Znf_GRF"/>
</dbReference>
<keyword evidence="5" id="KW-1133">Transmembrane helix</keyword>
<name>A0A3B6H538_WHEAT</name>
<feature type="domain" description="GRF-type" evidence="6">
    <location>
        <begin position="56"/>
        <end position="98"/>
    </location>
</feature>
<keyword evidence="5" id="KW-0472">Membrane</keyword>
<dbReference type="Gramene" id="TraesSYM3D03G01998020.1">
    <property type="protein sequence ID" value="TraesSYM3D03G01998020.1"/>
    <property type="gene ID" value="TraesSYM3D03G01998020"/>
</dbReference>
<dbReference type="GO" id="GO:0008270">
    <property type="term" value="F:zinc ion binding"/>
    <property type="evidence" value="ECO:0007669"/>
    <property type="project" value="UniProtKB-KW"/>
</dbReference>
<evidence type="ECO:0000313" key="8">
    <source>
        <dbReference type="Proteomes" id="UP000019116"/>
    </source>
</evidence>
<evidence type="ECO:0000256" key="3">
    <source>
        <dbReference type="ARBA" id="ARBA00022833"/>
    </source>
</evidence>
<dbReference type="Gramene" id="TraesCS3D03G1000400.1">
    <property type="protein sequence ID" value="TraesCS3D03G1000400.1.CDS"/>
    <property type="gene ID" value="TraesCS3D03G1000400"/>
</dbReference>
<dbReference type="Proteomes" id="UP000019116">
    <property type="component" value="Chromosome 3D"/>
</dbReference>
<keyword evidence="5" id="KW-0812">Transmembrane</keyword>
<dbReference type="Gramene" id="TraesWEE_scaffold_093189_01G000100.1">
    <property type="protein sequence ID" value="TraesWEE_scaffold_093189_01G000100.1"/>
    <property type="gene ID" value="TraesWEE_scaffold_093189_01G000100"/>
</dbReference>